<name>A0A1H3LF49_9RHOB</name>
<evidence type="ECO:0000259" key="4">
    <source>
        <dbReference type="PROSITE" id="PS50987"/>
    </source>
</evidence>
<dbReference type="SUPFAM" id="SSF46785">
    <property type="entry name" value="Winged helix' DNA-binding domain"/>
    <property type="match status" value="1"/>
</dbReference>
<evidence type="ECO:0000313" key="6">
    <source>
        <dbReference type="Proteomes" id="UP000199286"/>
    </source>
</evidence>
<dbReference type="AlphaFoldDB" id="A0A1H3LF49"/>
<dbReference type="SMART" id="SM00418">
    <property type="entry name" value="HTH_ARSR"/>
    <property type="match status" value="1"/>
</dbReference>
<dbReference type="InterPro" id="IPR036390">
    <property type="entry name" value="WH_DNA-bd_sf"/>
</dbReference>
<keyword evidence="3" id="KW-0804">Transcription</keyword>
<dbReference type="Pfam" id="PF12840">
    <property type="entry name" value="HTH_20"/>
    <property type="match status" value="1"/>
</dbReference>
<proteinExistence type="predicted"/>
<dbReference type="InterPro" id="IPR051011">
    <property type="entry name" value="Metal_resp_trans_reg"/>
</dbReference>
<dbReference type="InterPro" id="IPR036388">
    <property type="entry name" value="WH-like_DNA-bd_sf"/>
</dbReference>
<dbReference type="Gene3D" id="1.10.10.10">
    <property type="entry name" value="Winged helix-like DNA-binding domain superfamily/Winged helix DNA-binding domain"/>
    <property type="match status" value="1"/>
</dbReference>
<keyword evidence="1" id="KW-0805">Transcription regulation</keyword>
<sequence length="130" mass="13842">MEARAGFTSSGKNHLQNRFIGYFSAMTTTSPNARALAALGHDARLSIFRLLVKAGEDGLRVSDIGEHLGLAPSTLAHHLSTLVDAGLVLQDKQGREVFNRVDFPAMRAIVGFLTSECCAGVTVRASEDAA</sequence>
<gene>
    <name evidence="5" type="ORF">SAMN05444340_11296</name>
</gene>
<organism evidence="5 6">
    <name type="scientific">Citreimonas salinaria</name>
    <dbReference type="NCBI Taxonomy" id="321339"/>
    <lineage>
        <taxon>Bacteria</taxon>
        <taxon>Pseudomonadati</taxon>
        <taxon>Pseudomonadota</taxon>
        <taxon>Alphaproteobacteria</taxon>
        <taxon>Rhodobacterales</taxon>
        <taxon>Roseobacteraceae</taxon>
        <taxon>Citreimonas</taxon>
    </lineage>
</organism>
<dbReference type="PANTHER" id="PTHR43132">
    <property type="entry name" value="ARSENICAL RESISTANCE OPERON REPRESSOR ARSR-RELATED"/>
    <property type="match status" value="1"/>
</dbReference>
<dbReference type="InterPro" id="IPR011991">
    <property type="entry name" value="ArsR-like_HTH"/>
</dbReference>
<keyword evidence="2" id="KW-0238">DNA-binding</keyword>
<dbReference type="STRING" id="321339.SAMN05444340_11296"/>
<dbReference type="PRINTS" id="PR00778">
    <property type="entry name" value="HTHARSR"/>
</dbReference>
<dbReference type="InterPro" id="IPR001845">
    <property type="entry name" value="HTH_ArsR_DNA-bd_dom"/>
</dbReference>
<keyword evidence="6" id="KW-1185">Reference proteome</keyword>
<dbReference type="CDD" id="cd00090">
    <property type="entry name" value="HTH_ARSR"/>
    <property type="match status" value="1"/>
</dbReference>
<dbReference type="PANTHER" id="PTHR43132:SF2">
    <property type="entry name" value="ARSENICAL RESISTANCE OPERON REPRESSOR ARSR-RELATED"/>
    <property type="match status" value="1"/>
</dbReference>
<evidence type="ECO:0000256" key="3">
    <source>
        <dbReference type="ARBA" id="ARBA00023163"/>
    </source>
</evidence>
<feature type="domain" description="HTH arsR-type" evidence="4">
    <location>
        <begin position="24"/>
        <end position="121"/>
    </location>
</feature>
<dbReference type="EMBL" id="FNPF01000012">
    <property type="protein sequence ID" value="SDY62495.1"/>
    <property type="molecule type" value="Genomic_DNA"/>
</dbReference>
<dbReference type="GO" id="GO:0003677">
    <property type="term" value="F:DNA binding"/>
    <property type="evidence" value="ECO:0007669"/>
    <property type="project" value="UniProtKB-KW"/>
</dbReference>
<evidence type="ECO:0000313" key="5">
    <source>
        <dbReference type="EMBL" id="SDY62495.1"/>
    </source>
</evidence>
<dbReference type="NCBIfam" id="NF033788">
    <property type="entry name" value="HTH_metalloreg"/>
    <property type="match status" value="1"/>
</dbReference>
<dbReference type="GO" id="GO:0003700">
    <property type="term" value="F:DNA-binding transcription factor activity"/>
    <property type="evidence" value="ECO:0007669"/>
    <property type="project" value="InterPro"/>
</dbReference>
<protein>
    <submittedName>
        <fullName evidence="5">Transcriptional regulator, ArsR family</fullName>
    </submittedName>
</protein>
<accession>A0A1H3LF49</accession>
<evidence type="ECO:0000256" key="1">
    <source>
        <dbReference type="ARBA" id="ARBA00023015"/>
    </source>
</evidence>
<dbReference type="PROSITE" id="PS50987">
    <property type="entry name" value="HTH_ARSR_2"/>
    <property type="match status" value="1"/>
</dbReference>
<dbReference type="Proteomes" id="UP000199286">
    <property type="component" value="Unassembled WGS sequence"/>
</dbReference>
<reference evidence="5 6" key="1">
    <citation type="submission" date="2016-10" db="EMBL/GenBank/DDBJ databases">
        <authorList>
            <person name="de Groot N.N."/>
        </authorList>
    </citation>
    <scope>NUCLEOTIDE SEQUENCE [LARGE SCALE GENOMIC DNA]</scope>
    <source>
        <strain evidence="5 6">DSM 26880</strain>
    </source>
</reference>
<evidence type="ECO:0000256" key="2">
    <source>
        <dbReference type="ARBA" id="ARBA00023125"/>
    </source>
</evidence>